<sequence length="451" mass="50649">CTEAAELGSIQALFDLGDAYNHGEGVQQDVATAVEFYAKAAMQGHVSSRYNLGNHEGRKGNHDRAVRHWLISAKMGHKDSVQNMKRAFMTGVATKEQYAEALKGYQGAVEEMKSHDRDEAKAFLDNRNFGRRWMDKPERSHQLGLQLTRLRQERQARPLRSEAARAVKQDKAKAVEFWTKAAMQGHVLSRSNLGLLEIRKGNYDRAVRHWLISAKMGYERSLEAIKDCFMAGLATKKQYAEALKGYQEARRQTPRAARANPQSSVLARRAVQPIKRAEHHEHKRKGGRGPTVAQPAAAAAAANFDTLPEVEPVDLLGGHDSEGQPKPSPILAIGPVKKRGKDLPSMYNHADYVGSRGYYDLTQFMIDHKRELPSLSNTFLGKLALTQQANPTVKTEFLRRWKGKLFGEDEDRDDVEFWHQEMGIYLDEFPQHEGIFEGIETDESGTGTAES</sequence>
<dbReference type="AlphaFoldDB" id="K0TGJ9"/>
<dbReference type="EMBL" id="AGNL01002028">
    <property type="protein sequence ID" value="EJK76545.1"/>
    <property type="molecule type" value="Genomic_DNA"/>
</dbReference>
<dbReference type="Pfam" id="PF08238">
    <property type="entry name" value="Sel1"/>
    <property type="match status" value="4"/>
</dbReference>
<gene>
    <name evidence="1" type="ORF">THAOC_01686</name>
</gene>
<dbReference type="SMART" id="SM00671">
    <property type="entry name" value="SEL1"/>
    <property type="match status" value="4"/>
</dbReference>
<evidence type="ECO:0000313" key="2">
    <source>
        <dbReference type="Proteomes" id="UP000266841"/>
    </source>
</evidence>
<accession>K0TGJ9</accession>
<keyword evidence="2" id="KW-1185">Reference proteome</keyword>
<organism evidence="1 2">
    <name type="scientific">Thalassiosira oceanica</name>
    <name type="common">Marine diatom</name>
    <dbReference type="NCBI Taxonomy" id="159749"/>
    <lineage>
        <taxon>Eukaryota</taxon>
        <taxon>Sar</taxon>
        <taxon>Stramenopiles</taxon>
        <taxon>Ochrophyta</taxon>
        <taxon>Bacillariophyta</taxon>
        <taxon>Coscinodiscophyceae</taxon>
        <taxon>Thalassiosirophycidae</taxon>
        <taxon>Thalassiosirales</taxon>
        <taxon>Thalassiosiraceae</taxon>
        <taxon>Thalassiosira</taxon>
    </lineage>
</organism>
<dbReference type="InterPro" id="IPR006597">
    <property type="entry name" value="Sel1-like"/>
</dbReference>
<dbReference type="InterPro" id="IPR052748">
    <property type="entry name" value="ISR_Activator"/>
</dbReference>
<reference evidence="1 2" key="1">
    <citation type="journal article" date="2012" name="Genome Biol.">
        <title>Genome and low-iron response of an oceanic diatom adapted to chronic iron limitation.</title>
        <authorList>
            <person name="Lommer M."/>
            <person name="Specht M."/>
            <person name="Roy A.S."/>
            <person name="Kraemer L."/>
            <person name="Andreson R."/>
            <person name="Gutowska M.A."/>
            <person name="Wolf J."/>
            <person name="Bergner S.V."/>
            <person name="Schilhabel M.B."/>
            <person name="Klostermeier U.C."/>
            <person name="Beiko R.G."/>
            <person name="Rosenstiel P."/>
            <person name="Hippler M."/>
            <person name="Laroche J."/>
        </authorList>
    </citation>
    <scope>NUCLEOTIDE SEQUENCE [LARGE SCALE GENOMIC DNA]</scope>
    <source>
        <strain evidence="1 2">CCMP1005</strain>
    </source>
</reference>
<name>K0TGJ9_THAOC</name>
<evidence type="ECO:0000313" key="1">
    <source>
        <dbReference type="EMBL" id="EJK76545.1"/>
    </source>
</evidence>
<proteinExistence type="predicted"/>
<dbReference type="Proteomes" id="UP000266841">
    <property type="component" value="Unassembled WGS sequence"/>
</dbReference>
<dbReference type="Gene3D" id="1.25.40.10">
    <property type="entry name" value="Tetratricopeptide repeat domain"/>
    <property type="match status" value="2"/>
</dbReference>
<dbReference type="PANTHER" id="PTHR45011:SF1">
    <property type="entry name" value="DAP3-BINDING CELL DEATH ENHANCER 1"/>
    <property type="match status" value="1"/>
</dbReference>
<dbReference type="SUPFAM" id="SSF81901">
    <property type="entry name" value="HCP-like"/>
    <property type="match status" value="2"/>
</dbReference>
<comment type="caution">
    <text evidence="1">The sequence shown here is derived from an EMBL/GenBank/DDBJ whole genome shotgun (WGS) entry which is preliminary data.</text>
</comment>
<dbReference type="InterPro" id="IPR011990">
    <property type="entry name" value="TPR-like_helical_dom_sf"/>
</dbReference>
<dbReference type="PANTHER" id="PTHR45011">
    <property type="entry name" value="DAP3-BINDING CELL DEATH ENHANCER 1"/>
    <property type="match status" value="1"/>
</dbReference>
<protein>
    <submittedName>
        <fullName evidence="1">Uncharacterized protein</fullName>
    </submittedName>
</protein>
<feature type="non-terminal residue" evidence="1">
    <location>
        <position position="1"/>
    </location>
</feature>
<dbReference type="OrthoDB" id="442451at2759"/>